<evidence type="ECO:0000256" key="7">
    <source>
        <dbReference type="RuleBase" id="RU363032"/>
    </source>
</evidence>
<proteinExistence type="inferred from homology"/>
<dbReference type="AlphaFoldDB" id="A0A556AW72"/>
<dbReference type="PANTHER" id="PTHR43163:SF6">
    <property type="entry name" value="DIPEPTIDE TRANSPORT SYSTEM PERMEASE PROTEIN DPPB-RELATED"/>
    <property type="match status" value="1"/>
</dbReference>
<name>A0A556AW72_9BURK</name>
<gene>
    <name evidence="9" type="ORF">FOZ76_07200</name>
</gene>
<feature type="domain" description="ABC transmembrane type-1" evidence="8">
    <location>
        <begin position="98"/>
        <end position="323"/>
    </location>
</feature>
<sequence>MLAGVQRPLLRIAARIPMLLAMSIVVFVTLRVLPADPLGMLLPPNATPADVAAVSAALGLDRPLYVQYGVWLQDVLRGDWGRSIQSGIPVRDLVLHALPTTLQLVFAGLTGGIVLGVALALVAFRRRGTFMERLIDGYNSLSLAVPEFLWGILLILVIGIGTGWLPFLGTLDPGMSVPRLTGFLLLDALLAGDLPAFASAARHLALPALAMTLGIAPPIMRVLRASLHEVYAEDYIGAARLRGVPERQLLWRWALRNAALPTVSLIGLQAGVIVGGTLLIETIFGLPGIGALMVGAITNLDLPVIQALAITYAIAVQVMSVVTDLVLAWLNPRLRA</sequence>
<evidence type="ECO:0000256" key="6">
    <source>
        <dbReference type="ARBA" id="ARBA00023136"/>
    </source>
</evidence>
<keyword evidence="10" id="KW-1185">Reference proteome</keyword>
<evidence type="ECO:0000256" key="5">
    <source>
        <dbReference type="ARBA" id="ARBA00022989"/>
    </source>
</evidence>
<evidence type="ECO:0000313" key="9">
    <source>
        <dbReference type="EMBL" id="TSH97174.1"/>
    </source>
</evidence>
<dbReference type="InterPro" id="IPR035906">
    <property type="entry name" value="MetI-like_sf"/>
</dbReference>
<dbReference type="InterPro" id="IPR045621">
    <property type="entry name" value="BPD_transp_1_N"/>
</dbReference>
<dbReference type="Pfam" id="PF19300">
    <property type="entry name" value="BPD_transp_1_N"/>
    <property type="match status" value="1"/>
</dbReference>
<dbReference type="PROSITE" id="PS50928">
    <property type="entry name" value="ABC_TM1"/>
    <property type="match status" value="1"/>
</dbReference>
<keyword evidence="3" id="KW-1003">Cell membrane</keyword>
<evidence type="ECO:0000256" key="2">
    <source>
        <dbReference type="ARBA" id="ARBA00022448"/>
    </source>
</evidence>
<dbReference type="CDD" id="cd06261">
    <property type="entry name" value="TM_PBP2"/>
    <property type="match status" value="1"/>
</dbReference>
<organism evidence="9 10">
    <name type="scientific">Verticiella sediminum</name>
    <dbReference type="NCBI Taxonomy" id="1247510"/>
    <lineage>
        <taxon>Bacteria</taxon>
        <taxon>Pseudomonadati</taxon>
        <taxon>Pseudomonadota</taxon>
        <taxon>Betaproteobacteria</taxon>
        <taxon>Burkholderiales</taxon>
        <taxon>Alcaligenaceae</taxon>
        <taxon>Verticiella</taxon>
    </lineage>
</organism>
<feature type="transmembrane region" description="Helical" evidence="7">
    <location>
        <begin position="258"/>
        <end position="284"/>
    </location>
</feature>
<comment type="subcellular location">
    <subcellularLocation>
        <location evidence="1 7">Cell membrane</location>
        <topology evidence="1 7">Multi-pass membrane protein</topology>
    </subcellularLocation>
</comment>
<dbReference type="Proteomes" id="UP000318405">
    <property type="component" value="Unassembled WGS sequence"/>
</dbReference>
<keyword evidence="2 7" id="KW-0813">Transport</keyword>
<dbReference type="GO" id="GO:0005886">
    <property type="term" value="C:plasma membrane"/>
    <property type="evidence" value="ECO:0007669"/>
    <property type="project" value="UniProtKB-SubCell"/>
</dbReference>
<evidence type="ECO:0000256" key="3">
    <source>
        <dbReference type="ARBA" id="ARBA00022475"/>
    </source>
</evidence>
<comment type="similarity">
    <text evidence="7">Belongs to the binding-protein-dependent transport system permease family.</text>
</comment>
<dbReference type="EMBL" id="VLTJ01000011">
    <property type="protein sequence ID" value="TSH97174.1"/>
    <property type="molecule type" value="Genomic_DNA"/>
</dbReference>
<comment type="caution">
    <text evidence="9">The sequence shown here is derived from an EMBL/GenBank/DDBJ whole genome shotgun (WGS) entry which is preliminary data.</text>
</comment>
<keyword evidence="5 7" id="KW-1133">Transmembrane helix</keyword>
<evidence type="ECO:0000256" key="1">
    <source>
        <dbReference type="ARBA" id="ARBA00004651"/>
    </source>
</evidence>
<dbReference type="Gene3D" id="1.10.3720.10">
    <property type="entry name" value="MetI-like"/>
    <property type="match status" value="1"/>
</dbReference>
<keyword evidence="4 7" id="KW-0812">Transmembrane</keyword>
<reference evidence="9 10" key="1">
    <citation type="submission" date="2019-07" db="EMBL/GenBank/DDBJ databases">
        <title>Qingshengfaniella alkalisoli gen. nov., sp. nov., isolated from saline soil.</title>
        <authorList>
            <person name="Xu L."/>
            <person name="Huang X.-X."/>
            <person name="Sun J.-Q."/>
        </authorList>
    </citation>
    <scope>NUCLEOTIDE SEQUENCE [LARGE SCALE GENOMIC DNA]</scope>
    <source>
        <strain evidence="9 10">DSM 27279</strain>
    </source>
</reference>
<dbReference type="InterPro" id="IPR000515">
    <property type="entry name" value="MetI-like"/>
</dbReference>
<dbReference type="GO" id="GO:0055085">
    <property type="term" value="P:transmembrane transport"/>
    <property type="evidence" value="ECO:0007669"/>
    <property type="project" value="InterPro"/>
</dbReference>
<dbReference type="OrthoDB" id="9803623at2"/>
<evidence type="ECO:0000256" key="4">
    <source>
        <dbReference type="ARBA" id="ARBA00022692"/>
    </source>
</evidence>
<feature type="transmembrane region" description="Helical" evidence="7">
    <location>
        <begin position="102"/>
        <end position="124"/>
    </location>
</feature>
<dbReference type="Pfam" id="PF00528">
    <property type="entry name" value="BPD_transp_1"/>
    <property type="match status" value="1"/>
</dbReference>
<accession>A0A556AW72</accession>
<protein>
    <submittedName>
        <fullName evidence="9">ABC transporter permease</fullName>
    </submittedName>
</protein>
<keyword evidence="6 7" id="KW-0472">Membrane</keyword>
<evidence type="ECO:0000313" key="10">
    <source>
        <dbReference type="Proteomes" id="UP000318405"/>
    </source>
</evidence>
<feature type="transmembrane region" description="Helical" evidence="7">
    <location>
        <begin position="12"/>
        <end position="33"/>
    </location>
</feature>
<feature type="transmembrane region" description="Helical" evidence="7">
    <location>
        <begin position="304"/>
        <end position="330"/>
    </location>
</feature>
<evidence type="ECO:0000259" key="8">
    <source>
        <dbReference type="PROSITE" id="PS50928"/>
    </source>
</evidence>
<dbReference type="PANTHER" id="PTHR43163">
    <property type="entry name" value="DIPEPTIDE TRANSPORT SYSTEM PERMEASE PROTEIN DPPB-RELATED"/>
    <property type="match status" value="1"/>
</dbReference>
<dbReference type="SUPFAM" id="SSF161098">
    <property type="entry name" value="MetI-like"/>
    <property type="match status" value="1"/>
</dbReference>
<feature type="transmembrane region" description="Helical" evidence="7">
    <location>
        <begin position="148"/>
        <end position="168"/>
    </location>
</feature>